<evidence type="ECO:0000313" key="2">
    <source>
        <dbReference type="EMBL" id="CAF3704320.1"/>
    </source>
</evidence>
<keyword evidence="1" id="KW-1133">Transmembrane helix</keyword>
<keyword evidence="1" id="KW-0472">Membrane</keyword>
<sequence>MYAPPNSGNVAARIAGPAIGGLCCGLCFLFLIAATIILAIIPVYTPTKTATLNPDLKKSSLNTMNVRVAIPSQGRRKREAQPYSNITNYVGDIFGPYGNTLVENGIRKVLQGRKEFGSVTVSSVLVTVESSGRKKRLSLTKRQANTVFVLKALFNIIFDNTCGYACQLNAGPTFKSLLQNNLPSALSLTNVPIIDSSGGTTATISSIPITGVLYLTNIYPRSYPFAAPAARPTVSITTATTSTTTTTTTTAAP</sequence>
<feature type="transmembrane region" description="Helical" evidence="1">
    <location>
        <begin position="21"/>
        <end position="44"/>
    </location>
</feature>
<dbReference type="AlphaFoldDB" id="A0A818UPR4"/>
<comment type="caution">
    <text evidence="2">The sequence shown here is derived from an EMBL/GenBank/DDBJ whole genome shotgun (WGS) entry which is preliminary data.</text>
</comment>
<accession>A0A818UPR4</accession>
<evidence type="ECO:0000256" key="1">
    <source>
        <dbReference type="SAM" id="Phobius"/>
    </source>
</evidence>
<proteinExistence type="predicted"/>
<name>A0A818UPR4_9BILA</name>
<organism evidence="2 3">
    <name type="scientific">Rotaria sordida</name>
    <dbReference type="NCBI Taxonomy" id="392033"/>
    <lineage>
        <taxon>Eukaryota</taxon>
        <taxon>Metazoa</taxon>
        <taxon>Spiralia</taxon>
        <taxon>Gnathifera</taxon>
        <taxon>Rotifera</taxon>
        <taxon>Eurotatoria</taxon>
        <taxon>Bdelloidea</taxon>
        <taxon>Philodinida</taxon>
        <taxon>Philodinidae</taxon>
        <taxon>Rotaria</taxon>
    </lineage>
</organism>
<evidence type="ECO:0000313" key="3">
    <source>
        <dbReference type="Proteomes" id="UP000663874"/>
    </source>
</evidence>
<gene>
    <name evidence="2" type="ORF">FNK824_LOCUS9379</name>
</gene>
<dbReference type="EMBL" id="CAJOBE010000982">
    <property type="protein sequence ID" value="CAF3704320.1"/>
    <property type="molecule type" value="Genomic_DNA"/>
</dbReference>
<dbReference type="Proteomes" id="UP000663874">
    <property type="component" value="Unassembled WGS sequence"/>
</dbReference>
<protein>
    <submittedName>
        <fullName evidence="2">Uncharacterized protein</fullName>
    </submittedName>
</protein>
<keyword evidence="1" id="KW-0812">Transmembrane</keyword>
<reference evidence="2" key="1">
    <citation type="submission" date="2021-02" db="EMBL/GenBank/DDBJ databases">
        <authorList>
            <person name="Nowell W R."/>
        </authorList>
    </citation>
    <scope>NUCLEOTIDE SEQUENCE</scope>
</reference>